<feature type="compositionally biased region" description="Low complexity" evidence="16">
    <location>
        <begin position="143"/>
        <end position="168"/>
    </location>
</feature>
<dbReference type="Proteomes" id="UP000761534">
    <property type="component" value="Unassembled WGS sequence"/>
</dbReference>
<comment type="subcellular location">
    <subcellularLocation>
        <location evidence="3">Chromosome</location>
        <location evidence="3">Centromere</location>
        <location evidence="3">Kinetochore</location>
    </subcellularLocation>
    <subcellularLocation>
        <location evidence="2">Cytoplasm</location>
        <location evidence="2">Cytoskeleton</location>
        <location evidence="2">Spindle</location>
    </subcellularLocation>
    <subcellularLocation>
        <location evidence="1">Nucleus</location>
    </subcellularLocation>
</comment>
<evidence type="ECO:0000256" key="9">
    <source>
        <dbReference type="ARBA" id="ARBA00022829"/>
    </source>
</evidence>
<evidence type="ECO:0000256" key="13">
    <source>
        <dbReference type="ARBA" id="ARBA00023328"/>
    </source>
</evidence>
<name>A0A642V9M3_9ASCO</name>
<evidence type="ECO:0000256" key="3">
    <source>
        <dbReference type="ARBA" id="ARBA00004629"/>
    </source>
</evidence>
<comment type="similarity">
    <text evidence="4">Belongs to the DASH complex DAM1 family.</text>
</comment>
<dbReference type="PANTHER" id="PTHR28113">
    <property type="entry name" value="DASH COMPLEX SUBUNIT DAM1"/>
    <property type="match status" value="1"/>
</dbReference>
<proteinExistence type="inferred from homology"/>
<evidence type="ECO:0000256" key="5">
    <source>
        <dbReference type="ARBA" id="ARBA00020497"/>
    </source>
</evidence>
<protein>
    <recommendedName>
        <fullName evidence="5">DASH complex subunit DAM1</fullName>
    </recommendedName>
    <alternativeName>
        <fullName evidence="14">Outer kinetochore protein DAM1</fullName>
    </alternativeName>
</protein>
<evidence type="ECO:0000256" key="12">
    <source>
        <dbReference type="ARBA" id="ARBA00023242"/>
    </source>
</evidence>
<evidence type="ECO:0000313" key="18">
    <source>
        <dbReference type="Proteomes" id="UP000761534"/>
    </source>
</evidence>
<keyword evidence="18" id="KW-1185">Reference proteome</keyword>
<organism evidence="17 18">
    <name type="scientific">Trichomonascus ciferrii</name>
    <dbReference type="NCBI Taxonomy" id="44093"/>
    <lineage>
        <taxon>Eukaryota</taxon>
        <taxon>Fungi</taxon>
        <taxon>Dikarya</taxon>
        <taxon>Ascomycota</taxon>
        <taxon>Saccharomycotina</taxon>
        <taxon>Dipodascomycetes</taxon>
        <taxon>Dipodascales</taxon>
        <taxon>Trichomonascaceae</taxon>
        <taxon>Trichomonascus</taxon>
        <taxon>Trichomonascus ciferrii complex</taxon>
    </lineage>
</organism>
<dbReference type="GO" id="GO:1990537">
    <property type="term" value="C:mitotic spindle polar microtubule"/>
    <property type="evidence" value="ECO:0007669"/>
    <property type="project" value="TreeGrafter"/>
</dbReference>
<keyword evidence="11" id="KW-0206">Cytoskeleton</keyword>
<dbReference type="AlphaFoldDB" id="A0A642V9M3"/>
<gene>
    <name evidence="17" type="ORF">TRICI_003194</name>
</gene>
<feature type="region of interest" description="Disordered" evidence="16">
    <location>
        <begin position="1"/>
        <end position="23"/>
    </location>
</feature>
<evidence type="ECO:0000313" key="17">
    <source>
        <dbReference type="EMBL" id="KAA8913434.1"/>
    </source>
</evidence>
<evidence type="ECO:0000256" key="4">
    <source>
        <dbReference type="ARBA" id="ARBA00010073"/>
    </source>
</evidence>
<evidence type="ECO:0000256" key="10">
    <source>
        <dbReference type="ARBA" id="ARBA00022838"/>
    </source>
</evidence>
<dbReference type="InterPro" id="IPR013962">
    <property type="entry name" value="DASH_Dam1"/>
</dbReference>
<evidence type="ECO:0000256" key="7">
    <source>
        <dbReference type="ARBA" id="ARBA00022490"/>
    </source>
</evidence>
<keyword evidence="9" id="KW-0159">Chromosome partition</keyword>
<comment type="subunit">
    <text evidence="15">Component of the DASH complex consisting of ASK1, DAD1, DAD2, DAD3, DAD4, DAM1, DUO1, HSK3, SPC19 and SPC34, with a stoichiometry of one copy of each subunit per complex. Multiple DASH complexes oligomerize to form a ring that encircles spindle microtubules and organizes the rod-like NDC80 complexes of the outer kinetochore. DASH complex oligomerization strengthens microtubule attachments. Within the complex, DAM1 and DUO1 may form the microtubule connections. On cytoplasmic microtubules, DASH complexes appear to form patches instead of rings. Interacts with the outer kinetochore component NDC80; the interaction is direct.</text>
</comment>
<evidence type="ECO:0000256" key="8">
    <source>
        <dbReference type="ARBA" id="ARBA00022701"/>
    </source>
</evidence>
<keyword evidence="7" id="KW-0963">Cytoplasm</keyword>
<dbReference type="EMBL" id="SWFS01000227">
    <property type="protein sequence ID" value="KAA8913434.1"/>
    <property type="molecule type" value="Genomic_DNA"/>
</dbReference>
<dbReference type="PANTHER" id="PTHR28113:SF1">
    <property type="entry name" value="DASH COMPLEX SUBUNIT DAM1"/>
    <property type="match status" value="1"/>
</dbReference>
<dbReference type="GO" id="GO:1990758">
    <property type="term" value="P:mitotic sister chromatid biorientation"/>
    <property type="evidence" value="ECO:0007669"/>
    <property type="project" value="TreeGrafter"/>
</dbReference>
<reference evidence="17" key="1">
    <citation type="journal article" date="2019" name="G3 (Bethesda)">
        <title>Genome Assemblies of Two Rare Opportunistic Yeast Pathogens: Diutina rugosa (syn. Candida rugosa) and Trichomonascus ciferrii (syn. Candida ciferrii).</title>
        <authorList>
            <person name="Mixao V."/>
            <person name="Saus E."/>
            <person name="Hansen A.P."/>
            <person name="Lass-Florl C."/>
            <person name="Gabaldon T."/>
        </authorList>
    </citation>
    <scope>NUCLEOTIDE SEQUENCE</scope>
    <source>
        <strain evidence="17">CBS 4856</strain>
    </source>
</reference>
<feature type="compositionally biased region" description="Basic and acidic residues" evidence="16">
    <location>
        <begin position="96"/>
        <end position="121"/>
    </location>
</feature>
<feature type="compositionally biased region" description="Polar residues" evidence="16">
    <location>
        <begin position="125"/>
        <end position="135"/>
    </location>
</feature>
<keyword evidence="8" id="KW-0493">Microtubule</keyword>
<keyword evidence="12" id="KW-0539">Nucleus</keyword>
<keyword evidence="13" id="KW-0137">Centromere</keyword>
<comment type="caution">
    <text evidence="17">The sequence shown here is derived from an EMBL/GenBank/DDBJ whole genome shotgun (WGS) entry which is preliminary data.</text>
</comment>
<feature type="compositionally biased region" description="Basic and acidic residues" evidence="16">
    <location>
        <begin position="191"/>
        <end position="201"/>
    </location>
</feature>
<evidence type="ECO:0000256" key="14">
    <source>
        <dbReference type="ARBA" id="ARBA00030453"/>
    </source>
</evidence>
<dbReference type="Pfam" id="PF08653">
    <property type="entry name" value="DASH_Dam1"/>
    <property type="match status" value="1"/>
</dbReference>
<sequence length="201" mass="22400">MTSHPPTPHRRPNSANSFHGHYSVDPKSLPLDSVMGGGALEELSDGMATLDANMQHLQAVHENLSRFSESFSAFLYGIKMNAWCVEFSEAPSGESFQRDRSTIEEQPKPEEATSEETKEADADTTYMTNDNQSFIVQPPKPTPRQTQTRQSRIPSSSSRTTTSQQRTSGIPRQTGIPRKTTTSAAKARQMAQERAKKSQWR</sequence>
<keyword evidence="6" id="KW-0158">Chromosome</keyword>
<dbReference type="GO" id="GO:0044732">
    <property type="term" value="C:mitotic spindle pole body"/>
    <property type="evidence" value="ECO:0007669"/>
    <property type="project" value="TreeGrafter"/>
</dbReference>
<evidence type="ECO:0000256" key="2">
    <source>
        <dbReference type="ARBA" id="ARBA00004186"/>
    </source>
</evidence>
<feature type="region of interest" description="Disordered" evidence="16">
    <location>
        <begin position="91"/>
        <end position="201"/>
    </location>
</feature>
<evidence type="ECO:0000256" key="6">
    <source>
        <dbReference type="ARBA" id="ARBA00022454"/>
    </source>
</evidence>
<evidence type="ECO:0000256" key="1">
    <source>
        <dbReference type="ARBA" id="ARBA00004123"/>
    </source>
</evidence>
<keyword evidence="10" id="KW-0995">Kinetochore</keyword>
<accession>A0A642V9M3</accession>
<dbReference type="OrthoDB" id="5586015at2759"/>
<dbReference type="VEuPathDB" id="FungiDB:TRICI_003194"/>
<evidence type="ECO:0000256" key="16">
    <source>
        <dbReference type="SAM" id="MobiDB-lite"/>
    </source>
</evidence>
<evidence type="ECO:0000256" key="15">
    <source>
        <dbReference type="ARBA" id="ARBA00047036"/>
    </source>
</evidence>
<evidence type="ECO:0000256" key="11">
    <source>
        <dbReference type="ARBA" id="ARBA00023212"/>
    </source>
</evidence>
<dbReference type="GO" id="GO:0042729">
    <property type="term" value="C:DASH complex"/>
    <property type="evidence" value="ECO:0007669"/>
    <property type="project" value="InterPro"/>
</dbReference>